<dbReference type="InterPro" id="IPR027417">
    <property type="entry name" value="P-loop_NTPase"/>
</dbReference>
<evidence type="ECO:0000259" key="1">
    <source>
        <dbReference type="PROSITE" id="PS51192"/>
    </source>
</evidence>
<evidence type="ECO:0000313" key="3">
    <source>
        <dbReference type="Proteomes" id="UP000070371"/>
    </source>
</evidence>
<dbReference type="Gene3D" id="3.40.50.300">
    <property type="entry name" value="P-loop containing nucleotide triphosphate hydrolases"/>
    <property type="match status" value="1"/>
</dbReference>
<dbReference type="Pfam" id="PF00270">
    <property type="entry name" value="DEAD"/>
    <property type="match status" value="1"/>
</dbReference>
<keyword evidence="3" id="KW-1185">Reference proteome</keyword>
<dbReference type="SMART" id="SM00487">
    <property type="entry name" value="DEXDc"/>
    <property type="match status" value="1"/>
</dbReference>
<dbReference type="GO" id="GO:0036297">
    <property type="term" value="P:interstrand cross-link repair"/>
    <property type="evidence" value="ECO:0007669"/>
    <property type="project" value="TreeGrafter"/>
</dbReference>
<dbReference type="SUPFAM" id="SSF52540">
    <property type="entry name" value="P-loop containing nucleoside triphosphate hydrolases"/>
    <property type="match status" value="1"/>
</dbReference>
<sequence>MTEGSLGEGFVADPIFEAQKVWKSADLTMKEVAEAGILLPDFVEALASATPNEVPLDRKPYEHQLKAWEIAAKGQRSYMVTSGTGSGKTECFMVPMINDLLKQTQGDQSLKGVHAIALYPLNALIESQRERLSAWVAPFKNQLSYALYNGDMPEEPNPRHRPMPGQINNRKELRSKVPPILVTNVTMLEYLLLRPQDRPILEASKGKLKWIILDEAHSYVGAQAAEMALMLRRVREAFGVNPEDVRLVATSATIGEGEETRNQLRRYLADLAGVSEDLVDVIEGAEIRPDLPSPQCLGALVQEELASLDEGALYNRIAADETVQKLVDAVRDGGKNLTQVADIVKFDSESPSRRTQAFEMLSTVARAKDPATGLRLLPWRMHAFHRAQGGLWVCCDSSCRARSPELAAKTSDWPWGQIHIFQRDHCDCGAAVFELMACHDCGASHLVAQETLGASLSLRQPVRAEVDDYAPDQEDSSTEDDEIEVSGDIVLLSPVDKASSTRWMDRKTSVISDSSHETDGMIKVAVRDLKPSPCCGARNGPSRIRYGAPFLLGNALPLLLESLPPPKGGLTSPSEVAVHFHLRIADKARQGWLQNFNKRLKEL</sequence>
<evidence type="ECO:0000313" key="2">
    <source>
        <dbReference type="EMBL" id="AML52820.1"/>
    </source>
</evidence>
<accession>A0A126V3E9</accession>
<name>A0A126V3E9_9RHOB</name>
<proteinExistence type="predicted"/>
<feature type="domain" description="Helicase ATP-binding" evidence="1">
    <location>
        <begin position="69"/>
        <end position="272"/>
    </location>
</feature>
<dbReference type="EMBL" id="CP014327">
    <property type="protein sequence ID" value="AML52820.1"/>
    <property type="molecule type" value="Genomic_DNA"/>
</dbReference>
<dbReference type="GO" id="GO:0006289">
    <property type="term" value="P:nucleotide-excision repair"/>
    <property type="evidence" value="ECO:0007669"/>
    <property type="project" value="TreeGrafter"/>
</dbReference>
<dbReference type="InterPro" id="IPR011545">
    <property type="entry name" value="DEAD/DEAH_box_helicase_dom"/>
</dbReference>
<organism evidence="2 3">
    <name type="scientific">Falsihalocynthiibacter arcticus</name>
    <dbReference type="NCBI Taxonomy" id="1579316"/>
    <lineage>
        <taxon>Bacteria</taxon>
        <taxon>Pseudomonadati</taxon>
        <taxon>Pseudomonadota</taxon>
        <taxon>Alphaproteobacteria</taxon>
        <taxon>Rhodobacterales</taxon>
        <taxon>Roseobacteraceae</taxon>
        <taxon>Falsihalocynthiibacter</taxon>
    </lineage>
</organism>
<dbReference type="STRING" id="1579316.RC74_17540"/>
<reference evidence="2 3" key="1">
    <citation type="submission" date="2016-02" db="EMBL/GenBank/DDBJ databases">
        <title>Complete genome sequence of Halocynthiibacter arcticus PAMC 20958t from arctic marine sediment.</title>
        <authorList>
            <person name="Lee Y.M."/>
            <person name="Baek K."/>
            <person name="Lee H.K."/>
            <person name="Shin S.C."/>
        </authorList>
    </citation>
    <scope>NUCLEOTIDE SEQUENCE [LARGE SCALE GENOMIC DNA]</scope>
    <source>
        <strain evidence="2">PAMC 20958</strain>
    </source>
</reference>
<dbReference type="GO" id="GO:0003676">
    <property type="term" value="F:nucleic acid binding"/>
    <property type="evidence" value="ECO:0007669"/>
    <property type="project" value="InterPro"/>
</dbReference>
<protein>
    <recommendedName>
        <fullName evidence="1">Helicase ATP-binding domain-containing protein</fullName>
    </recommendedName>
</protein>
<dbReference type="KEGG" id="hat:RC74_17540"/>
<dbReference type="PANTHER" id="PTHR47957">
    <property type="entry name" value="ATP-DEPENDENT HELICASE HRQ1"/>
    <property type="match status" value="1"/>
</dbReference>
<dbReference type="PANTHER" id="PTHR47957:SF3">
    <property type="entry name" value="ATP-DEPENDENT HELICASE HRQ1"/>
    <property type="match status" value="1"/>
</dbReference>
<dbReference type="AlphaFoldDB" id="A0A126V3E9"/>
<gene>
    <name evidence="2" type="ORF">RC74_17540</name>
</gene>
<dbReference type="GO" id="GO:0005524">
    <property type="term" value="F:ATP binding"/>
    <property type="evidence" value="ECO:0007669"/>
    <property type="project" value="InterPro"/>
</dbReference>
<dbReference type="InterPro" id="IPR014001">
    <property type="entry name" value="Helicase_ATP-bd"/>
</dbReference>
<dbReference type="GO" id="GO:0043138">
    <property type="term" value="F:3'-5' DNA helicase activity"/>
    <property type="evidence" value="ECO:0007669"/>
    <property type="project" value="TreeGrafter"/>
</dbReference>
<dbReference type="Proteomes" id="UP000070371">
    <property type="component" value="Chromosome"/>
</dbReference>
<dbReference type="PROSITE" id="PS51192">
    <property type="entry name" value="HELICASE_ATP_BIND_1"/>
    <property type="match status" value="1"/>
</dbReference>